<organism evidence="2 3">
    <name type="scientific">Kribbella antibiotica</name>
    <dbReference type="NCBI Taxonomy" id="190195"/>
    <lineage>
        <taxon>Bacteria</taxon>
        <taxon>Bacillati</taxon>
        <taxon>Actinomycetota</taxon>
        <taxon>Actinomycetes</taxon>
        <taxon>Propionibacteriales</taxon>
        <taxon>Kribbellaceae</taxon>
        <taxon>Kribbella</taxon>
    </lineage>
</organism>
<dbReference type="AlphaFoldDB" id="A0A4R4Z675"/>
<proteinExistence type="predicted"/>
<dbReference type="EMBL" id="SMKX01000113">
    <property type="protein sequence ID" value="TDD51612.1"/>
    <property type="molecule type" value="Genomic_DNA"/>
</dbReference>
<dbReference type="Proteomes" id="UP000295124">
    <property type="component" value="Unassembled WGS sequence"/>
</dbReference>
<reference evidence="2 3" key="1">
    <citation type="submission" date="2019-03" db="EMBL/GenBank/DDBJ databases">
        <title>Draft genome sequences of novel Actinobacteria.</title>
        <authorList>
            <person name="Sahin N."/>
            <person name="Ay H."/>
            <person name="Saygin H."/>
        </authorList>
    </citation>
    <scope>NUCLEOTIDE SEQUENCE [LARGE SCALE GENOMIC DNA]</scope>
    <source>
        <strain evidence="2 3">JCM 13523</strain>
    </source>
</reference>
<evidence type="ECO:0000313" key="2">
    <source>
        <dbReference type="EMBL" id="TDD51612.1"/>
    </source>
</evidence>
<dbReference type="RefSeq" id="WP_132173416.1">
    <property type="nucleotide sequence ID" value="NZ_SMKX01000113.1"/>
</dbReference>
<evidence type="ECO:0000256" key="1">
    <source>
        <dbReference type="SAM" id="MobiDB-lite"/>
    </source>
</evidence>
<comment type="caution">
    <text evidence="2">The sequence shown here is derived from an EMBL/GenBank/DDBJ whole genome shotgun (WGS) entry which is preliminary data.</text>
</comment>
<name>A0A4R4Z675_9ACTN</name>
<protein>
    <submittedName>
        <fullName evidence="2">Uncharacterized protein</fullName>
    </submittedName>
</protein>
<keyword evidence="3" id="KW-1185">Reference proteome</keyword>
<gene>
    <name evidence="2" type="ORF">E1263_29975</name>
</gene>
<evidence type="ECO:0000313" key="3">
    <source>
        <dbReference type="Proteomes" id="UP000295124"/>
    </source>
</evidence>
<accession>A0A4R4Z675</accession>
<dbReference type="OrthoDB" id="3848913at2"/>
<feature type="region of interest" description="Disordered" evidence="1">
    <location>
        <begin position="1"/>
        <end position="43"/>
    </location>
</feature>
<sequence length="686" mass="74629">MTAEHPPGPENEMASGRRGGVGDISGGVRSAITDPRGAVHTGDGNLNATTWNVATLNVTEAPAAALVRQPLGIKPGQASLQRLQRVFVAPDGFDGLLGRLRDPGSTVILTGPPGSGRRAAAQMLLCPTVEDIGALTLLTTSDLQGSDSLVDDAVSEGARLLLDVTDLDLRGFGQHQTDLQRCVAIVGKQRASLVILIPDGLDQHLHDDLQIHRASIRGPDQWRVLKSHLEHGFELSLSQSRVANEDLQVLNGLALRSVARVAGYLEQTRDQGLDPREWFRNALAGLADQEQDVITLLEEKVSVEERTLLLVTAVLEGAAVDAVYFAECSLQTIVGYAEDSPPHRLEQAGITDRMRADQERIRLVDGRARFIRPGLGEAILSHFWDAYPDLRPGFATWVETVHSWQATRAEDRMAVAQRFALQSIRTNQLTDLQAVVEHWSVADRDEPRRLAVAAMTRALLDDRVGQQARNYLYGLAVRSHLDPRLGRIAIELCTDVVAIGHPRQALVRLRWLAGQRSVGAEARQALVALCEDNRTLELFVHVLTDRARFDPELARLVLAPSRLSHGHGRTAPLLVPRLRLKAIAVWARSLQNADSLAWRSAVVPWLDEHARLVDLGDARLASVLVESLIAICGSEIARLAQLNAANETWLADSGVAGRSLTTARAVDNALDRSLADLPSTSLGSSS</sequence>